<sequence>MAKITLISSYHIQKVYYICFVSLKTRSDNNQLRYSGNVNDLLKQHSITDDKL</sequence>
<keyword evidence="2" id="KW-1185">Reference proteome</keyword>
<comment type="caution">
    <text evidence="1">The sequence shown here is derived from an EMBL/GenBank/DDBJ whole genome shotgun (WGS) entry which is preliminary data.</text>
</comment>
<dbReference type="Proteomes" id="UP001344447">
    <property type="component" value="Unassembled WGS sequence"/>
</dbReference>
<organism evidence="1 2">
    <name type="scientific">Dictyostelium firmibasis</name>
    <dbReference type="NCBI Taxonomy" id="79012"/>
    <lineage>
        <taxon>Eukaryota</taxon>
        <taxon>Amoebozoa</taxon>
        <taxon>Evosea</taxon>
        <taxon>Eumycetozoa</taxon>
        <taxon>Dictyostelia</taxon>
        <taxon>Dictyosteliales</taxon>
        <taxon>Dictyosteliaceae</taxon>
        <taxon>Dictyostelium</taxon>
    </lineage>
</organism>
<dbReference type="EMBL" id="JAVFKY010000005">
    <property type="protein sequence ID" value="KAK5576136.1"/>
    <property type="molecule type" value="Genomic_DNA"/>
</dbReference>
<evidence type="ECO:0000313" key="1">
    <source>
        <dbReference type="EMBL" id="KAK5576136.1"/>
    </source>
</evidence>
<dbReference type="AlphaFoldDB" id="A0AAN7YNV8"/>
<proteinExistence type="predicted"/>
<gene>
    <name evidence="1" type="ORF">RB653_007277</name>
</gene>
<name>A0AAN7YNV8_9MYCE</name>
<evidence type="ECO:0000313" key="2">
    <source>
        <dbReference type="Proteomes" id="UP001344447"/>
    </source>
</evidence>
<accession>A0AAN7YNV8</accession>
<reference evidence="1 2" key="1">
    <citation type="submission" date="2023-11" db="EMBL/GenBank/DDBJ databases">
        <title>Dfirmibasis_genome.</title>
        <authorList>
            <person name="Edelbroek B."/>
            <person name="Kjellin J."/>
            <person name="Jerlstrom-Hultqvist J."/>
            <person name="Soderbom F."/>
        </authorList>
    </citation>
    <scope>NUCLEOTIDE SEQUENCE [LARGE SCALE GENOMIC DNA]</scope>
    <source>
        <strain evidence="1 2">TNS-C-14</strain>
    </source>
</reference>
<protein>
    <submittedName>
        <fullName evidence="1">Uncharacterized protein</fullName>
    </submittedName>
</protein>